<feature type="transmembrane region" description="Helical" evidence="1">
    <location>
        <begin position="101"/>
        <end position="122"/>
    </location>
</feature>
<feature type="transmembrane region" description="Helical" evidence="1">
    <location>
        <begin position="401"/>
        <end position="417"/>
    </location>
</feature>
<keyword evidence="1" id="KW-1133">Transmembrane helix</keyword>
<dbReference type="RefSeq" id="XP_028534467.1">
    <property type="nucleotide sequence ID" value="XM_028678149.1"/>
</dbReference>
<keyword evidence="3" id="KW-1185">Reference proteome</keyword>
<gene>
    <name evidence="2" type="ORF">PRELSG_1235200</name>
</gene>
<evidence type="ECO:0000256" key="1">
    <source>
        <dbReference type="SAM" id="Phobius"/>
    </source>
</evidence>
<reference evidence="2 3" key="1">
    <citation type="submission" date="2015-04" db="EMBL/GenBank/DDBJ databases">
        <authorList>
            <consortium name="Pathogen Informatics"/>
        </authorList>
    </citation>
    <scope>NUCLEOTIDE SEQUENCE [LARGE SCALE GENOMIC DNA]</scope>
    <source>
        <strain evidence="2 3">SGS1</strain>
    </source>
</reference>
<dbReference type="GeneID" id="39737596"/>
<feature type="transmembrane region" description="Helical" evidence="1">
    <location>
        <begin position="696"/>
        <end position="717"/>
    </location>
</feature>
<accession>A0A1J1H975</accession>
<feature type="transmembrane region" description="Helical" evidence="1">
    <location>
        <begin position="514"/>
        <end position="539"/>
    </location>
</feature>
<evidence type="ECO:0000313" key="3">
    <source>
        <dbReference type="Proteomes" id="UP000220158"/>
    </source>
</evidence>
<feature type="transmembrane region" description="Helical" evidence="1">
    <location>
        <begin position="976"/>
        <end position="1002"/>
    </location>
</feature>
<keyword evidence="1" id="KW-0472">Membrane</keyword>
<feature type="transmembrane region" description="Helical" evidence="1">
    <location>
        <begin position="551"/>
        <end position="570"/>
    </location>
</feature>
<evidence type="ECO:0000313" key="2">
    <source>
        <dbReference type="EMBL" id="CRH01467.1"/>
    </source>
</evidence>
<dbReference type="EMBL" id="LN835307">
    <property type="protein sequence ID" value="CRH01467.1"/>
    <property type="molecule type" value="Genomic_DNA"/>
</dbReference>
<sequence>MGDYFYDYNNKPEENKEFRANAGMYDYSNKGNYETASNLNTKKEEKNSSENIYSLKDDKYENVRESNYKSTNRGFEKKKKSKNFLCVLCKKYVKFSLNHRIFIFLSIIIGYLCLILVGFSFYHSMFEENDLELFNNMVKKIKILDHFKLNVKKTGDVLNQSNDEMGKNIKNFFKFYKKEKAATLLFYMDNEEFNNKILDYNILKDIYFLLEYFKQIKLKNNKKWGDICKSFDIPFNDTKCFVLGLFSISELQNFDYKFLNNFNDYFNTLFREDEDSIKKFFSNEVNFLPHFLYYPHIFNDGTNKLRDIISSIYENLQALLFVFNFDDNADELLLDEWYKELNLYVNLINEKKIKSITITNPDGTEFTHLLNYSKGWKLAVINDKILEENEISSFIIGIKSNYLFIIFSLLFIIFYIRNVSNKLKYKEKFFLIMSIIHLSLFSFFSSFLFNLIFKISVLRIFLLNYFVLFFLSFLFCCVNFFFYNKCLIACSRKILYKLKNQEYDSNEKVDMSKYYISATLESLYFVGKIILVLIVIYMIGLTCTYKIIQKFSLNSLFSIITLFFFYTFFFNNLFAHLCYKNNKTFSQLNFELHEYIVELSKKISNNEDTDIIKDKLDESEIQNISSYNILNILKNFNNLYKTDKKICDYNDKNMEKNDEEENCAENKIELQQNAKYTNEANGVIKKESPHNYYKKAFLLSIILLFLFFIAVLLYLFINNKTKIVIYRYISKGSMARTFMENFEKKAGYIIEPGYLVLPPSSDFDYENEENIENIINLIENLKNKGFINDPIISWVSAYKLTKNDCLNISPFNDHYILHDYKDSCNDFVTQNNNEENYLKQLKEVFCYEELPCDNFYQIIYQWMHYKEDDSYENYLFQIKTHYQNKISELLPQFHTVTPHLFYDNYIKMDKDYSINSSRIGFMFHNYASNYEKNLENIIQIKKIIKNSNIKNVYFYSESYVLYNQAMKFLQEYKVELISYVCIFFILLYLFNLIGVLIIFQFWLCNNLSVIYFTYFFPINTDIITFIFLKITTVISLSHYLYSTLFFNEVKNKQNNIINSIKESSPYLLFLALYLISFSITDYTSNVLRLLILSHIFWFILYYFTIFSLYKIYIKNEL</sequence>
<dbReference type="Proteomes" id="UP000220158">
    <property type="component" value="Chromosome 12"/>
</dbReference>
<feature type="transmembrane region" description="Helical" evidence="1">
    <location>
        <begin position="1066"/>
        <end position="1083"/>
    </location>
</feature>
<dbReference type="OrthoDB" id="371955at2759"/>
<dbReference type="VEuPathDB" id="PlasmoDB:PRELSG_1235200"/>
<organism evidence="2 3">
    <name type="scientific">Plasmodium relictum</name>
    <dbReference type="NCBI Taxonomy" id="85471"/>
    <lineage>
        <taxon>Eukaryota</taxon>
        <taxon>Sar</taxon>
        <taxon>Alveolata</taxon>
        <taxon>Apicomplexa</taxon>
        <taxon>Aconoidasida</taxon>
        <taxon>Haemosporida</taxon>
        <taxon>Plasmodiidae</taxon>
        <taxon>Plasmodium</taxon>
        <taxon>Plasmodium (Haemamoeba)</taxon>
    </lineage>
</organism>
<feature type="transmembrane region" description="Helical" evidence="1">
    <location>
        <begin position="1022"/>
        <end position="1046"/>
    </location>
</feature>
<keyword evidence="1" id="KW-0812">Transmembrane</keyword>
<feature type="transmembrane region" description="Helical" evidence="1">
    <location>
        <begin position="1089"/>
        <end position="1109"/>
    </location>
</feature>
<name>A0A1J1H975_PLARL</name>
<proteinExistence type="predicted"/>
<feature type="transmembrane region" description="Helical" evidence="1">
    <location>
        <begin position="460"/>
        <end position="483"/>
    </location>
</feature>
<protein>
    <submittedName>
        <fullName evidence="2">Uncharacterized protein</fullName>
    </submittedName>
</protein>
<dbReference type="AlphaFoldDB" id="A0A1J1H975"/>
<dbReference type="KEGG" id="prel:PRELSG_1235200"/>
<feature type="transmembrane region" description="Helical" evidence="1">
    <location>
        <begin position="429"/>
        <end position="453"/>
    </location>
</feature>